<dbReference type="Gene3D" id="3.80.10.10">
    <property type="entry name" value="Ribonuclease Inhibitor"/>
    <property type="match status" value="4"/>
</dbReference>
<organism evidence="16 17">
    <name type="scientific">Escallonia rubra</name>
    <dbReference type="NCBI Taxonomy" id="112253"/>
    <lineage>
        <taxon>Eukaryota</taxon>
        <taxon>Viridiplantae</taxon>
        <taxon>Streptophyta</taxon>
        <taxon>Embryophyta</taxon>
        <taxon>Tracheophyta</taxon>
        <taxon>Spermatophyta</taxon>
        <taxon>Magnoliopsida</taxon>
        <taxon>eudicotyledons</taxon>
        <taxon>Gunneridae</taxon>
        <taxon>Pentapetalae</taxon>
        <taxon>asterids</taxon>
        <taxon>campanulids</taxon>
        <taxon>Escalloniales</taxon>
        <taxon>Escalloniaceae</taxon>
        <taxon>Escallonia</taxon>
    </lineage>
</organism>
<keyword evidence="9 12" id="KW-0472">Membrane</keyword>
<dbReference type="SMART" id="SM00369">
    <property type="entry name" value="LRR_TYP"/>
    <property type="match status" value="8"/>
</dbReference>
<dbReference type="GO" id="GO:0006952">
    <property type="term" value="P:defense response"/>
    <property type="evidence" value="ECO:0007669"/>
    <property type="project" value="UniProtKB-ARBA"/>
</dbReference>
<evidence type="ECO:0008006" key="18">
    <source>
        <dbReference type="Google" id="ProtNLM"/>
    </source>
</evidence>
<dbReference type="FunFam" id="3.80.10.10:FF:000221">
    <property type="entry name" value="Leucine-rich repeat receptor-like protein kinase PXL1"/>
    <property type="match status" value="1"/>
</dbReference>
<accession>A0AA88R9V6</accession>
<evidence type="ECO:0000259" key="14">
    <source>
        <dbReference type="Pfam" id="PF08263"/>
    </source>
</evidence>
<evidence type="ECO:0000256" key="2">
    <source>
        <dbReference type="ARBA" id="ARBA00009592"/>
    </source>
</evidence>
<keyword evidence="10" id="KW-0675">Receptor</keyword>
<evidence type="ECO:0000256" key="8">
    <source>
        <dbReference type="ARBA" id="ARBA00022989"/>
    </source>
</evidence>
<dbReference type="InterPro" id="IPR013210">
    <property type="entry name" value="LRR_N_plant-typ"/>
</dbReference>
<keyword evidence="4" id="KW-0433">Leucine-rich repeat</keyword>
<sequence length="920" mass="101434">MATPTIAKVMALVLVCATAEGNSSLNGVCMEKERRALLSFKKGLTDPSNRLSSWSDQGDCCQWAGVHCDNITHHVVELHLGNPYDSGDIEFYKMFKLGGKISPSLLELEYLTSLDLSYNDFGATTIPSFFGSMASLKCLNLSAATFAGEVPHQLGQLSRLRYLDLGYFGSLFAENLSWISGLHSLEYLDMTRVDLSKEVQWLQAVSKLPSLSTLHLSSCQLDNMHPSDNFVNFTFLRVLDLSDNLFSHEIPIWMSNLSTSLLYLDLSGNSLQGPIPSTLSVHRKLSSLILSTNRLTGQIPDWLGQLRQLKHLILQDNSFYGPIPRTLGNLSSLELLDLEDNKLNGNLPKNLGLLSHLEALFIGYNSVGGIVSEVNFAKLSNLKVLSLSSTSLILNVSSNWIPPFELEYISMSSCKIGPKFPVWLQTQASIKLLDISQSGISDTAPDWFWDLASGIQLVELSGNQIDGDISETLLNSSVVSISSNRFKGQLPHLSRNVRVLSAGNNTFSGILSSFLCRKLNRMNNLEVLDISNNLLSGELSECWMYWQSLTHINLGNNLLSGKIATSIGSLAKLESLHLQKNRFIGDVPSSLGNCRSLGLIDLGENNFTGVIPSWIGGSTSLLVLRLRSNSFAGNIPKSFCQLSSLIVLDLALNNLSGTIPICLNELSAMAQTPTPDDVHFEALEYDYNYGYYEENLVLVIKGRESEYKRILKLIKVIDLSTNNLSGMIPTEITSLLGLRYLYLSNNQLVGNIPENIGNMVSLESLDLSRNHLSGKLPDGMSRLTFLAQLNLSYNFFSGRIPLGTQLQSFGAPSYIGNANLRGAPLSNSCTTVVPKPVGKGGDESKPLWFYSGMAPGFAVGFCGVCGVLFFKRDWRHAYFQFLCDMKDRIYVAIMLKVNWFCQKIKSSNNAQLKASERDLS</sequence>
<dbReference type="FunFam" id="3.80.10.10:FF:000095">
    <property type="entry name" value="LRR receptor-like serine/threonine-protein kinase GSO1"/>
    <property type="match status" value="1"/>
</dbReference>
<dbReference type="PANTHER" id="PTHR48063:SF98">
    <property type="entry name" value="LRR RECEPTOR-LIKE SERINE_THREONINE-PROTEIN KINASE FLS2"/>
    <property type="match status" value="1"/>
</dbReference>
<evidence type="ECO:0000256" key="7">
    <source>
        <dbReference type="ARBA" id="ARBA00022737"/>
    </source>
</evidence>
<keyword evidence="7" id="KW-0677">Repeat</keyword>
<evidence type="ECO:0000256" key="11">
    <source>
        <dbReference type="ARBA" id="ARBA00023180"/>
    </source>
</evidence>
<evidence type="ECO:0000256" key="9">
    <source>
        <dbReference type="ARBA" id="ARBA00023136"/>
    </source>
</evidence>
<dbReference type="GO" id="GO:0051707">
    <property type="term" value="P:response to other organism"/>
    <property type="evidence" value="ECO:0007669"/>
    <property type="project" value="UniProtKB-ARBA"/>
</dbReference>
<keyword evidence="5 12" id="KW-0812">Transmembrane</keyword>
<protein>
    <recommendedName>
        <fullName evidence="18">Leucine-rich repeat-containing N-terminal plant-type domain-containing protein</fullName>
    </recommendedName>
</protein>
<feature type="signal peptide" evidence="13">
    <location>
        <begin position="1"/>
        <end position="21"/>
    </location>
</feature>
<comment type="caution">
    <text evidence="16">The sequence shown here is derived from an EMBL/GenBank/DDBJ whole genome shotgun (WGS) entry which is preliminary data.</text>
</comment>
<dbReference type="SUPFAM" id="SSF52058">
    <property type="entry name" value="L domain-like"/>
    <property type="match status" value="3"/>
</dbReference>
<evidence type="ECO:0000256" key="5">
    <source>
        <dbReference type="ARBA" id="ARBA00022692"/>
    </source>
</evidence>
<dbReference type="InterPro" id="IPR046956">
    <property type="entry name" value="RLP23-like"/>
</dbReference>
<comment type="subcellular location">
    <subcellularLocation>
        <location evidence="1">Cell membrane</location>
        <topology evidence="1">Single-pass type I membrane protein</topology>
    </subcellularLocation>
</comment>
<feature type="transmembrane region" description="Helical" evidence="12">
    <location>
        <begin position="847"/>
        <end position="870"/>
    </location>
</feature>
<evidence type="ECO:0000259" key="15">
    <source>
        <dbReference type="Pfam" id="PF23598"/>
    </source>
</evidence>
<keyword evidence="11" id="KW-0325">Glycoprotein</keyword>
<evidence type="ECO:0000256" key="1">
    <source>
        <dbReference type="ARBA" id="ARBA00004251"/>
    </source>
</evidence>
<gene>
    <name evidence="16" type="ORF">RJ640_023036</name>
</gene>
<dbReference type="InterPro" id="IPR032675">
    <property type="entry name" value="LRR_dom_sf"/>
</dbReference>
<proteinExistence type="inferred from homology"/>
<dbReference type="GO" id="GO:0005886">
    <property type="term" value="C:plasma membrane"/>
    <property type="evidence" value="ECO:0007669"/>
    <property type="project" value="UniProtKB-SubCell"/>
</dbReference>
<feature type="domain" description="Leucine-rich repeat-containing N-terminal plant-type" evidence="14">
    <location>
        <begin position="32"/>
        <end position="69"/>
    </location>
</feature>
<evidence type="ECO:0000256" key="6">
    <source>
        <dbReference type="ARBA" id="ARBA00022729"/>
    </source>
</evidence>
<dbReference type="FunFam" id="3.80.10.10:FF:001347">
    <property type="entry name" value="LRR receptor-like serine/threonine-protein kinase GSO2"/>
    <property type="match status" value="1"/>
</dbReference>
<feature type="domain" description="Disease resistance R13L4/SHOC-2-like LRR" evidence="15">
    <location>
        <begin position="228"/>
        <end position="433"/>
    </location>
</feature>
<keyword evidence="8 12" id="KW-1133">Transmembrane helix</keyword>
<evidence type="ECO:0000256" key="12">
    <source>
        <dbReference type="SAM" id="Phobius"/>
    </source>
</evidence>
<dbReference type="Proteomes" id="UP001187471">
    <property type="component" value="Unassembled WGS sequence"/>
</dbReference>
<evidence type="ECO:0000256" key="3">
    <source>
        <dbReference type="ARBA" id="ARBA00022475"/>
    </source>
</evidence>
<evidence type="ECO:0000313" key="16">
    <source>
        <dbReference type="EMBL" id="KAK2983502.1"/>
    </source>
</evidence>
<dbReference type="InterPro" id="IPR055414">
    <property type="entry name" value="LRR_R13L4/SHOC2-like"/>
</dbReference>
<dbReference type="InterPro" id="IPR001611">
    <property type="entry name" value="Leu-rich_rpt"/>
</dbReference>
<evidence type="ECO:0000256" key="4">
    <source>
        <dbReference type="ARBA" id="ARBA00022614"/>
    </source>
</evidence>
<keyword evidence="17" id="KW-1185">Reference proteome</keyword>
<comment type="similarity">
    <text evidence="2">Belongs to the RLP family.</text>
</comment>
<dbReference type="FunFam" id="3.80.10.10:FF:000299">
    <property type="entry name" value="Piriformospora indica-insensitive protein 2"/>
    <property type="match status" value="1"/>
</dbReference>
<dbReference type="AlphaFoldDB" id="A0AA88R9V6"/>
<name>A0AA88R9V6_9ASTE</name>
<dbReference type="EMBL" id="JAVXUO010001311">
    <property type="protein sequence ID" value="KAK2983502.1"/>
    <property type="molecule type" value="Genomic_DNA"/>
</dbReference>
<keyword evidence="6 13" id="KW-0732">Signal</keyword>
<evidence type="ECO:0000313" key="17">
    <source>
        <dbReference type="Proteomes" id="UP001187471"/>
    </source>
</evidence>
<keyword evidence="3" id="KW-1003">Cell membrane</keyword>
<dbReference type="PANTHER" id="PTHR48063">
    <property type="entry name" value="LRR RECEPTOR-LIKE KINASE"/>
    <property type="match status" value="1"/>
</dbReference>
<dbReference type="SUPFAM" id="SSF52047">
    <property type="entry name" value="RNI-like"/>
    <property type="match status" value="1"/>
</dbReference>
<reference evidence="16" key="1">
    <citation type="submission" date="2022-12" db="EMBL/GenBank/DDBJ databases">
        <title>Draft genome assemblies for two species of Escallonia (Escalloniales).</title>
        <authorList>
            <person name="Chanderbali A."/>
            <person name="Dervinis C."/>
            <person name="Anghel I."/>
            <person name="Soltis D."/>
            <person name="Soltis P."/>
            <person name="Zapata F."/>
        </authorList>
    </citation>
    <scope>NUCLEOTIDE SEQUENCE</scope>
    <source>
        <strain evidence="16">UCBG92.1500</strain>
        <tissue evidence="16">Leaf</tissue>
    </source>
</reference>
<dbReference type="Pfam" id="PF00560">
    <property type="entry name" value="LRR_1"/>
    <property type="match status" value="8"/>
</dbReference>
<dbReference type="InterPro" id="IPR003591">
    <property type="entry name" value="Leu-rich_rpt_typical-subtyp"/>
</dbReference>
<evidence type="ECO:0000256" key="13">
    <source>
        <dbReference type="SAM" id="SignalP"/>
    </source>
</evidence>
<feature type="chain" id="PRO_5041684621" description="Leucine-rich repeat-containing N-terminal plant-type domain-containing protein" evidence="13">
    <location>
        <begin position="22"/>
        <end position="920"/>
    </location>
</feature>
<dbReference type="Pfam" id="PF08263">
    <property type="entry name" value="LRRNT_2"/>
    <property type="match status" value="1"/>
</dbReference>
<evidence type="ECO:0000256" key="10">
    <source>
        <dbReference type="ARBA" id="ARBA00023170"/>
    </source>
</evidence>
<dbReference type="Pfam" id="PF23598">
    <property type="entry name" value="LRR_14"/>
    <property type="match status" value="1"/>
</dbReference>